<comment type="caution">
    <text evidence="1">The sequence shown here is derived from an EMBL/GenBank/DDBJ whole genome shotgun (WGS) entry which is preliminary data.</text>
</comment>
<dbReference type="Proteomes" id="UP001604277">
    <property type="component" value="Unassembled WGS sequence"/>
</dbReference>
<dbReference type="AlphaFoldDB" id="A0ABD1T5X7"/>
<dbReference type="EMBL" id="JBFOLJ010000009">
    <property type="protein sequence ID" value="KAL2508097.1"/>
    <property type="molecule type" value="Genomic_DNA"/>
</dbReference>
<evidence type="ECO:0000313" key="2">
    <source>
        <dbReference type="Proteomes" id="UP001604277"/>
    </source>
</evidence>
<evidence type="ECO:0000313" key="1">
    <source>
        <dbReference type="EMBL" id="KAL2508097.1"/>
    </source>
</evidence>
<accession>A0ABD1T5X7</accession>
<keyword evidence="2" id="KW-1185">Reference proteome</keyword>
<sequence length="139" mass="15659">MVNLSSSTVNHLKYGMVISEILDQLNVHVLGKDPVFSSPQSYLTYRSLKQLKYSYVGDKLVKLLGGGIVSYEEDSIYVPRSSNTRAVPSSYFNEHVASLSSQLEELKLQGQAKLILNSYLLVRSKEGKTRKEVQTRYLP</sequence>
<name>A0ABD1T5X7_9LAMI</name>
<organism evidence="1 2">
    <name type="scientific">Forsythia ovata</name>
    <dbReference type="NCBI Taxonomy" id="205694"/>
    <lineage>
        <taxon>Eukaryota</taxon>
        <taxon>Viridiplantae</taxon>
        <taxon>Streptophyta</taxon>
        <taxon>Embryophyta</taxon>
        <taxon>Tracheophyta</taxon>
        <taxon>Spermatophyta</taxon>
        <taxon>Magnoliopsida</taxon>
        <taxon>eudicotyledons</taxon>
        <taxon>Gunneridae</taxon>
        <taxon>Pentapetalae</taxon>
        <taxon>asterids</taxon>
        <taxon>lamiids</taxon>
        <taxon>Lamiales</taxon>
        <taxon>Oleaceae</taxon>
        <taxon>Forsythieae</taxon>
        <taxon>Forsythia</taxon>
    </lineage>
</organism>
<reference evidence="2" key="1">
    <citation type="submission" date="2024-07" db="EMBL/GenBank/DDBJ databases">
        <title>Two chromosome-level genome assemblies of Korean endemic species Abeliophyllum distichum and Forsythia ovata (Oleaceae).</title>
        <authorList>
            <person name="Jang H."/>
        </authorList>
    </citation>
    <scope>NUCLEOTIDE SEQUENCE [LARGE SCALE GENOMIC DNA]</scope>
</reference>
<protein>
    <submittedName>
        <fullName evidence="1">Uncharacterized protein</fullName>
    </submittedName>
</protein>
<proteinExistence type="predicted"/>
<gene>
    <name evidence="1" type="ORF">Fot_31744</name>
</gene>